<gene>
    <name evidence="4" type="ORF">ACFOLH_02125</name>
</gene>
<keyword evidence="2" id="KW-0812">Transmembrane</keyword>
<feature type="transmembrane region" description="Helical" evidence="2">
    <location>
        <begin position="44"/>
        <end position="63"/>
    </location>
</feature>
<dbReference type="InterPro" id="IPR003594">
    <property type="entry name" value="HATPase_dom"/>
</dbReference>
<keyword evidence="4" id="KW-0547">Nucleotide-binding</keyword>
<feature type="compositionally biased region" description="Pro residues" evidence="1">
    <location>
        <begin position="418"/>
        <end position="429"/>
    </location>
</feature>
<evidence type="ECO:0000256" key="2">
    <source>
        <dbReference type="SAM" id="Phobius"/>
    </source>
</evidence>
<feature type="transmembrane region" description="Helical" evidence="2">
    <location>
        <begin position="153"/>
        <end position="175"/>
    </location>
</feature>
<dbReference type="Pfam" id="PF02518">
    <property type="entry name" value="HATPase_c"/>
    <property type="match status" value="1"/>
</dbReference>
<dbReference type="InterPro" id="IPR036890">
    <property type="entry name" value="HATPase_C_sf"/>
</dbReference>
<dbReference type="RefSeq" id="WP_376985325.1">
    <property type="nucleotide sequence ID" value="NZ_JBHRWW010000001.1"/>
</dbReference>
<dbReference type="SUPFAM" id="SSF55874">
    <property type="entry name" value="ATPase domain of HSP90 chaperone/DNA topoisomerase II/histidine kinase"/>
    <property type="match status" value="1"/>
</dbReference>
<feature type="region of interest" description="Disordered" evidence="1">
    <location>
        <begin position="383"/>
        <end position="429"/>
    </location>
</feature>
<dbReference type="Gene3D" id="3.30.565.10">
    <property type="entry name" value="Histidine kinase-like ATPase, C-terminal domain"/>
    <property type="match status" value="1"/>
</dbReference>
<evidence type="ECO:0000256" key="1">
    <source>
        <dbReference type="SAM" id="MobiDB-lite"/>
    </source>
</evidence>
<proteinExistence type="predicted"/>
<organism evidence="4 5">
    <name type="scientific">Aquipuribacter hungaricus</name>
    <dbReference type="NCBI Taxonomy" id="545624"/>
    <lineage>
        <taxon>Bacteria</taxon>
        <taxon>Bacillati</taxon>
        <taxon>Actinomycetota</taxon>
        <taxon>Actinomycetes</taxon>
        <taxon>Micrococcales</taxon>
        <taxon>Intrasporangiaceae</taxon>
        <taxon>Aquipuribacter</taxon>
    </lineage>
</organism>
<comment type="caution">
    <text evidence="4">The sequence shown here is derived from an EMBL/GenBank/DDBJ whole genome shotgun (WGS) entry which is preliminary data.</text>
</comment>
<dbReference type="GO" id="GO:0005524">
    <property type="term" value="F:ATP binding"/>
    <property type="evidence" value="ECO:0007669"/>
    <property type="project" value="UniProtKB-KW"/>
</dbReference>
<keyword evidence="2" id="KW-0472">Membrane</keyword>
<dbReference type="EMBL" id="JBHRWW010000001">
    <property type="protein sequence ID" value="MFC3687134.1"/>
    <property type="molecule type" value="Genomic_DNA"/>
</dbReference>
<evidence type="ECO:0000313" key="4">
    <source>
        <dbReference type="EMBL" id="MFC3687134.1"/>
    </source>
</evidence>
<accession>A0ABV7WBH7</accession>
<dbReference type="SMART" id="SM00387">
    <property type="entry name" value="HATPase_c"/>
    <property type="match status" value="1"/>
</dbReference>
<name>A0ABV7WBH7_9MICO</name>
<feature type="transmembrane region" description="Helical" evidence="2">
    <location>
        <begin position="105"/>
        <end position="132"/>
    </location>
</feature>
<dbReference type="Proteomes" id="UP001595685">
    <property type="component" value="Unassembled WGS sequence"/>
</dbReference>
<evidence type="ECO:0000259" key="3">
    <source>
        <dbReference type="SMART" id="SM00387"/>
    </source>
</evidence>
<keyword evidence="2" id="KW-1133">Transmembrane helix</keyword>
<feature type="domain" description="Histidine kinase/HSP90-like ATPase" evidence="3">
    <location>
        <begin position="287"/>
        <end position="387"/>
    </location>
</feature>
<sequence length="429" mass="43193">MTVLPGPGTWAVRRMTARLSGLLVVLTSPAWLVAAVVQHPVLSLWWNLLALAVVGLPAVWLVVESWRVGDVRPPAAVLAGGVALCLLLWPLGVVDVPAARSGLPWLWLIAPATTATLATLGSLRVSLLYGLGTGALHALVRVMDVGGAASVEFAVLEGVLLLTLALGPVVLVGGASRAAGRLDALADEAAAASAEASRAAAALGTRRELDAVVHDTVLAALHTAVRDPGDPDLPQLAERALQTFRSPGPRADDAGAGDVGRLLQASLAAVAPHADLDVREGPSVPGHVARAMADAALEAARNARRHGGGAGAPPDITVLVAPTPDGHGLQVTVRDDGIGFDPSLVPPQRMGLAVSVRGRMQRVGGRADVVTATGSGTTVRLTWEPAAPADPADPAGPAAPPGAGPGKGTGAGPGAGPGAPPAPRTRPRR</sequence>
<protein>
    <submittedName>
        <fullName evidence="4">ATP-binding protein</fullName>
    </submittedName>
</protein>
<feature type="compositionally biased region" description="Low complexity" evidence="1">
    <location>
        <begin position="385"/>
        <end position="396"/>
    </location>
</feature>
<feature type="compositionally biased region" description="Gly residues" evidence="1">
    <location>
        <begin position="404"/>
        <end position="417"/>
    </location>
</feature>
<evidence type="ECO:0000313" key="5">
    <source>
        <dbReference type="Proteomes" id="UP001595685"/>
    </source>
</evidence>
<reference evidence="5" key="1">
    <citation type="journal article" date="2019" name="Int. J. Syst. Evol. Microbiol.">
        <title>The Global Catalogue of Microorganisms (GCM) 10K type strain sequencing project: providing services to taxonomists for standard genome sequencing and annotation.</title>
        <authorList>
            <consortium name="The Broad Institute Genomics Platform"/>
            <consortium name="The Broad Institute Genome Sequencing Center for Infectious Disease"/>
            <person name="Wu L."/>
            <person name="Ma J."/>
        </authorList>
    </citation>
    <scope>NUCLEOTIDE SEQUENCE [LARGE SCALE GENOMIC DNA]</scope>
    <source>
        <strain evidence="5">NCAIM B.02333</strain>
    </source>
</reference>
<keyword evidence="5" id="KW-1185">Reference proteome</keyword>
<keyword evidence="4" id="KW-0067">ATP-binding</keyword>
<feature type="transmembrane region" description="Helical" evidence="2">
    <location>
        <begin position="75"/>
        <end position="93"/>
    </location>
</feature>